<organism evidence="1 2">
    <name type="scientific">Litoribacillus peritrichatus</name>
    <dbReference type="NCBI Taxonomy" id="718191"/>
    <lineage>
        <taxon>Bacteria</taxon>
        <taxon>Pseudomonadati</taxon>
        <taxon>Pseudomonadota</taxon>
        <taxon>Gammaproteobacteria</taxon>
        <taxon>Oceanospirillales</taxon>
        <taxon>Oceanospirillaceae</taxon>
        <taxon>Litoribacillus</taxon>
    </lineage>
</organism>
<evidence type="ECO:0000313" key="1">
    <source>
        <dbReference type="EMBL" id="GAA3915662.1"/>
    </source>
</evidence>
<dbReference type="EMBL" id="BAABBN010000004">
    <property type="protein sequence ID" value="GAA3915662.1"/>
    <property type="molecule type" value="Genomic_DNA"/>
</dbReference>
<name>A0ABP7M5M5_9GAMM</name>
<comment type="caution">
    <text evidence="1">The sequence shown here is derived from an EMBL/GenBank/DDBJ whole genome shotgun (WGS) entry which is preliminary data.</text>
</comment>
<proteinExistence type="predicted"/>
<accession>A0ABP7M5M5</accession>
<reference evidence="2" key="1">
    <citation type="journal article" date="2019" name="Int. J. Syst. Evol. Microbiol.">
        <title>The Global Catalogue of Microorganisms (GCM) 10K type strain sequencing project: providing services to taxonomists for standard genome sequencing and annotation.</title>
        <authorList>
            <consortium name="The Broad Institute Genomics Platform"/>
            <consortium name="The Broad Institute Genome Sequencing Center for Infectious Disease"/>
            <person name="Wu L."/>
            <person name="Ma J."/>
        </authorList>
    </citation>
    <scope>NUCLEOTIDE SEQUENCE [LARGE SCALE GENOMIC DNA]</scope>
    <source>
        <strain evidence="2">JCM 17551</strain>
    </source>
</reference>
<protein>
    <submittedName>
        <fullName evidence="1">Uncharacterized protein</fullName>
    </submittedName>
</protein>
<dbReference type="RefSeq" id="WP_344795703.1">
    <property type="nucleotide sequence ID" value="NZ_BAABBN010000004.1"/>
</dbReference>
<gene>
    <name evidence="1" type="ORF">GCM10022277_07910</name>
</gene>
<evidence type="ECO:0000313" key="2">
    <source>
        <dbReference type="Proteomes" id="UP001501565"/>
    </source>
</evidence>
<keyword evidence="2" id="KW-1185">Reference proteome</keyword>
<dbReference type="Proteomes" id="UP001501565">
    <property type="component" value="Unassembled WGS sequence"/>
</dbReference>
<sequence>MSTIEKLAGKLISAIQKEWGNETGELCAEESEDVMYRAHDILQACKSNELTKLLKGTSVTIYLGKDWVENHPSVKPFIKRIENEILASL</sequence>